<protein>
    <submittedName>
        <fullName evidence="1">Uncharacterized protein</fullName>
    </submittedName>
</protein>
<dbReference type="AlphaFoldDB" id="A0A158DVJ2"/>
<organism evidence="1 2">
    <name type="scientific">Caballeronia catudaia</name>
    <dbReference type="NCBI Taxonomy" id="1777136"/>
    <lineage>
        <taxon>Bacteria</taxon>
        <taxon>Pseudomonadati</taxon>
        <taxon>Pseudomonadota</taxon>
        <taxon>Betaproteobacteria</taxon>
        <taxon>Burkholderiales</taxon>
        <taxon>Burkholderiaceae</taxon>
        <taxon>Caballeronia</taxon>
    </lineage>
</organism>
<dbReference type="Proteomes" id="UP000054870">
    <property type="component" value="Unassembled WGS sequence"/>
</dbReference>
<evidence type="ECO:0000313" key="2">
    <source>
        <dbReference type="Proteomes" id="UP000054870"/>
    </source>
</evidence>
<evidence type="ECO:0000313" key="1">
    <source>
        <dbReference type="EMBL" id="SAK97737.1"/>
    </source>
</evidence>
<reference evidence="1" key="1">
    <citation type="submission" date="2016-01" db="EMBL/GenBank/DDBJ databases">
        <authorList>
            <person name="Peeters C."/>
        </authorList>
    </citation>
    <scope>NUCLEOTIDE SEQUENCE [LARGE SCALE GENOMIC DNA]</scope>
    <source>
        <strain evidence="1">LMG 29318</strain>
    </source>
</reference>
<dbReference type="AntiFam" id="ANF00133">
    <property type="entry name" value="Shadow ORF (opposite mccA)"/>
</dbReference>
<dbReference type="EMBL" id="FCOF02000107">
    <property type="protein sequence ID" value="SAK97737.1"/>
    <property type="molecule type" value="Genomic_DNA"/>
</dbReference>
<comment type="caution">
    <text evidence="1">The sequence shown here is derived from an EMBL/GenBank/DDBJ whole genome shotgun (WGS) entry which is preliminary data.</text>
</comment>
<accession>A0A158DVJ2</accession>
<proteinExistence type="predicted"/>
<name>A0A158DVJ2_9BURK</name>
<keyword evidence="2" id="KW-1185">Reference proteome</keyword>
<gene>
    <name evidence="1" type="ORF">AWB75_07144</name>
</gene>
<sequence length="342" mass="38447">MLDLQARVHLHEVELAVLRHDELDRARADIIHRARRRDRGFAHRAAGFIGETGSGRFFQHLLMAALHRAIAIEEIHRVAVLVGENLHFDVPRTQQVLFDQHAIVAEARRRLALARRQRGREVLALLDDAHALAAAARARFQQHGITDAIGFALKQRSVLIVAVIARHERHGRGLHERLRGGFGAHRADRFDRRADERDARFTACVGEFFVLRQKAVARMNRLRAGALRRLDDAFDTQIAFRRRRSADVHRFVADIDVLGFRIGIGVDGDAADIQALRRCRHAACDLAAVRYEYFVEHGGHILNTPKRVSSIGAFIVAANPRPKTSRVCAGSITPSSQRRALA</sequence>